<name>A0A1K2I246_9HYPH</name>
<dbReference type="EMBL" id="FPKU01000003">
    <property type="protein sequence ID" value="SFZ86319.1"/>
    <property type="molecule type" value="Genomic_DNA"/>
</dbReference>
<sequence>MIRPDAVLTFWFSEHGQSDWFGGGPAFDALIAEKFGEAHAGIARGEAWQWRQTADGRLAEIIVLDQFSRQLFRNDPRAYAQDPMALTLAQEMVAQGLDRALPDERRMFVYLPYMHSESLAIHDEALRLYTALGNPDTLDYERKHQAAIARFGRYPFRNAPLGRTSTPEEEAYMAENAGRGF</sequence>
<keyword evidence="2" id="KW-1185">Reference proteome</keyword>
<dbReference type="SUPFAM" id="SSF48452">
    <property type="entry name" value="TPR-like"/>
    <property type="match status" value="1"/>
</dbReference>
<gene>
    <name evidence="1" type="ORF">SAMN02983003_3499</name>
</gene>
<accession>A0A1K2I246</accession>
<evidence type="ECO:0000313" key="2">
    <source>
        <dbReference type="Proteomes" id="UP000183447"/>
    </source>
</evidence>
<protein>
    <submittedName>
        <fullName evidence="1">Uncharacterized conserved protein, DUF924 family</fullName>
    </submittedName>
</protein>
<dbReference type="Gene3D" id="1.25.40.10">
    <property type="entry name" value="Tetratricopeptide repeat domain"/>
    <property type="match status" value="1"/>
</dbReference>
<dbReference type="AlphaFoldDB" id="A0A1K2I246"/>
<dbReference type="Pfam" id="PF06041">
    <property type="entry name" value="DUF924"/>
    <property type="match status" value="1"/>
</dbReference>
<dbReference type="Proteomes" id="UP000183447">
    <property type="component" value="Unassembled WGS sequence"/>
</dbReference>
<proteinExistence type="predicted"/>
<dbReference type="OrthoDB" id="7593450at2"/>
<evidence type="ECO:0000313" key="1">
    <source>
        <dbReference type="EMBL" id="SFZ86319.1"/>
    </source>
</evidence>
<organism evidence="1 2">
    <name type="scientific">Devosia enhydra</name>
    <dbReference type="NCBI Taxonomy" id="665118"/>
    <lineage>
        <taxon>Bacteria</taxon>
        <taxon>Pseudomonadati</taxon>
        <taxon>Pseudomonadota</taxon>
        <taxon>Alphaproteobacteria</taxon>
        <taxon>Hyphomicrobiales</taxon>
        <taxon>Devosiaceae</taxon>
        <taxon>Devosia</taxon>
    </lineage>
</organism>
<dbReference type="STRING" id="665118.SAMN02983003_3499"/>
<dbReference type="RefSeq" id="WP_072346352.1">
    <property type="nucleotide sequence ID" value="NZ_FPKU01000003.1"/>
</dbReference>
<dbReference type="InterPro" id="IPR010323">
    <property type="entry name" value="DUF924"/>
</dbReference>
<reference evidence="1 2" key="1">
    <citation type="submission" date="2016-11" db="EMBL/GenBank/DDBJ databases">
        <authorList>
            <person name="Jaros S."/>
            <person name="Januszkiewicz K."/>
            <person name="Wedrychowicz H."/>
        </authorList>
    </citation>
    <scope>NUCLEOTIDE SEQUENCE [LARGE SCALE GENOMIC DNA]</scope>
    <source>
        <strain evidence="1 2">ATCC 23634</strain>
    </source>
</reference>
<dbReference type="Gene3D" id="1.20.58.320">
    <property type="entry name" value="TPR-like"/>
    <property type="match status" value="1"/>
</dbReference>
<dbReference type="InterPro" id="IPR011990">
    <property type="entry name" value="TPR-like_helical_dom_sf"/>
</dbReference>